<evidence type="ECO:0000313" key="4">
    <source>
        <dbReference type="Proteomes" id="UP000657421"/>
    </source>
</evidence>
<reference evidence="3 4" key="1">
    <citation type="submission" date="2020-08" db="EMBL/GenBank/DDBJ databases">
        <title>Genome public.</title>
        <authorList>
            <person name="Liu C."/>
            <person name="Sun Q."/>
        </authorList>
    </citation>
    <scope>NUCLEOTIDE SEQUENCE [LARGE SCALE GENOMIC DNA]</scope>
    <source>
        <strain evidence="3 4">NSJ-46</strain>
    </source>
</reference>
<organism evidence="3 4">
    <name type="scientific">Jingyaoa shaoxingensis</name>
    <dbReference type="NCBI Taxonomy" id="2763671"/>
    <lineage>
        <taxon>Bacteria</taxon>
        <taxon>Bacillati</taxon>
        <taxon>Bacillota</taxon>
        <taxon>Clostridia</taxon>
        <taxon>Lachnospirales</taxon>
        <taxon>Lachnospiraceae</taxon>
        <taxon>Jingyaoa</taxon>
    </lineage>
</organism>
<evidence type="ECO:0000256" key="2">
    <source>
        <dbReference type="PROSITE-ProRule" id="PRU00252"/>
    </source>
</evidence>
<protein>
    <submittedName>
        <fullName evidence="3">Single-stranded DNA-binding protein</fullName>
    </submittedName>
</protein>
<dbReference type="Pfam" id="PF00436">
    <property type="entry name" value="SSB"/>
    <property type="match status" value="1"/>
</dbReference>
<dbReference type="InterPro" id="IPR000424">
    <property type="entry name" value="Primosome_PriB/ssb"/>
</dbReference>
<gene>
    <name evidence="3" type="ORF">H8716_14130</name>
</gene>
<dbReference type="RefSeq" id="WP_249309700.1">
    <property type="nucleotide sequence ID" value="NZ_JACRSZ010000017.1"/>
</dbReference>
<comment type="caution">
    <text evidence="3">The sequence shown here is derived from an EMBL/GenBank/DDBJ whole genome shotgun (WGS) entry which is preliminary data.</text>
</comment>
<dbReference type="GO" id="GO:0003677">
    <property type="term" value="F:DNA binding"/>
    <property type="evidence" value="ECO:0007669"/>
    <property type="project" value="UniProtKB-KW"/>
</dbReference>
<dbReference type="CDD" id="cd04496">
    <property type="entry name" value="SSB_OBF"/>
    <property type="match status" value="1"/>
</dbReference>
<proteinExistence type="predicted"/>
<sequence>MNTIVLIGRLARNPETKLASTQKGQTKVSRFPLVVKRNRTSKAFVVMITAYGNNAEFVEKYLEKGIKIALSGELVIHHSSILFFAVHF</sequence>
<dbReference type="SUPFAM" id="SSF50249">
    <property type="entry name" value="Nucleic acid-binding proteins"/>
    <property type="match status" value="1"/>
</dbReference>
<evidence type="ECO:0000256" key="1">
    <source>
        <dbReference type="ARBA" id="ARBA00023125"/>
    </source>
</evidence>
<dbReference type="Gene3D" id="2.40.50.140">
    <property type="entry name" value="Nucleic acid-binding proteins"/>
    <property type="match status" value="1"/>
</dbReference>
<dbReference type="Proteomes" id="UP000657421">
    <property type="component" value="Unassembled WGS sequence"/>
</dbReference>
<accession>A0ABR7NCS6</accession>
<dbReference type="InterPro" id="IPR011344">
    <property type="entry name" value="ssDNA-bd"/>
</dbReference>
<dbReference type="InterPro" id="IPR012340">
    <property type="entry name" value="NA-bd_OB-fold"/>
</dbReference>
<dbReference type="PIRSF" id="PIRSF002070">
    <property type="entry name" value="SSB"/>
    <property type="match status" value="1"/>
</dbReference>
<evidence type="ECO:0000313" key="3">
    <source>
        <dbReference type="EMBL" id="MBC8574204.1"/>
    </source>
</evidence>
<dbReference type="PROSITE" id="PS50935">
    <property type="entry name" value="SSB"/>
    <property type="match status" value="1"/>
</dbReference>
<name>A0ABR7NCS6_9FIRM</name>
<keyword evidence="1 2" id="KW-0238">DNA-binding</keyword>
<dbReference type="EMBL" id="JACRSZ010000017">
    <property type="protein sequence ID" value="MBC8574204.1"/>
    <property type="molecule type" value="Genomic_DNA"/>
</dbReference>
<keyword evidence="4" id="KW-1185">Reference proteome</keyword>